<sequence>MSLTPPPLPRLNGRPTSPTLSLSTHIEPVYAPANYSPNRYSSDHSDSESRPVHADTTRIVEIRQPRPRRAQPTIARTSDSSPTRLTMTHQDKKSINEIVRSALRPHWRAQKLTTEQYAVINRDISRQLYEEVKDASVLDEATRLRWEKRADQAVAQALSDLTRAQ</sequence>
<name>A0ACC1MC02_9HYPO</name>
<comment type="caution">
    <text evidence="1">The sequence shown here is derived from an EMBL/GenBank/DDBJ whole genome shotgun (WGS) entry which is preliminary data.</text>
</comment>
<reference evidence="1" key="1">
    <citation type="submission" date="2022-08" db="EMBL/GenBank/DDBJ databases">
        <title>Genome Sequence of Lecanicillium fungicola.</title>
        <authorList>
            <person name="Buettner E."/>
        </authorList>
    </citation>
    <scope>NUCLEOTIDE SEQUENCE</scope>
    <source>
        <strain evidence="1">Babe33</strain>
    </source>
</reference>
<evidence type="ECO:0000313" key="2">
    <source>
        <dbReference type="Proteomes" id="UP001143910"/>
    </source>
</evidence>
<keyword evidence="2" id="KW-1185">Reference proteome</keyword>
<dbReference type="Proteomes" id="UP001143910">
    <property type="component" value="Unassembled WGS sequence"/>
</dbReference>
<dbReference type="EMBL" id="JANJQO010003479">
    <property type="protein sequence ID" value="KAJ2959425.1"/>
    <property type="molecule type" value="Genomic_DNA"/>
</dbReference>
<evidence type="ECO:0000313" key="1">
    <source>
        <dbReference type="EMBL" id="KAJ2959425.1"/>
    </source>
</evidence>
<accession>A0ACC1MC02</accession>
<gene>
    <name evidence="1" type="ORF">NQ176_g11116</name>
</gene>
<organism evidence="1 2">
    <name type="scientific">Zarea fungicola</name>
    <dbReference type="NCBI Taxonomy" id="93591"/>
    <lineage>
        <taxon>Eukaryota</taxon>
        <taxon>Fungi</taxon>
        <taxon>Dikarya</taxon>
        <taxon>Ascomycota</taxon>
        <taxon>Pezizomycotina</taxon>
        <taxon>Sordariomycetes</taxon>
        <taxon>Hypocreomycetidae</taxon>
        <taxon>Hypocreales</taxon>
        <taxon>Cordycipitaceae</taxon>
        <taxon>Zarea</taxon>
    </lineage>
</organism>
<proteinExistence type="predicted"/>
<protein>
    <submittedName>
        <fullName evidence="1">Uncharacterized protein</fullName>
    </submittedName>
</protein>